<dbReference type="RefSeq" id="WP_366923419.1">
    <property type="nucleotide sequence ID" value="NZ_CP121694.1"/>
</dbReference>
<protein>
    <submittedName>
        <fullName evidence="2">Pro-sigmaK processing inhibitor BofA family protein</fullName>
    </submittedName>
</protein>
<reference evidence="2 3" key="1">
    <citation type="submission" date="2023-04" db="EMBL/GenBank/DDBJ databases">
        <authorList>
            <person name="Hsu D."/>
        </authorList>
    </citation>
    <scope>NUCLEOTIDE SEQUENCE [LARGE SCALE GENOMIC DNA]</scope>
    <source>
        <strain evidence="2 3">MK1</strain>
    </source>
</reference>
<dbReference type="Pfam" id="PF07441">
    <property type="entry name" value="BofA"/>
    <property type="match status" value="1"/>
</dbReference>
<name>A0AAU0UK32_9FIRM</name>
<gene>
    <name evidence="2" type="ORF">MFMK1_000300</name>
</gene>
<proteinExistence type="predicted"/>
<evidence type="ECO:0000256" key="1">
    <source>
        <dbReference type="SAM" id="Phobius"/>
    </source>
</evidence>
<dbReference type="AlphaFoldDB" id="A0AAU0UK32"/>
<dbReference type="NCBIfam" id="TIGR02862">
    <property type="entry name" value="spore_BofA"/>
    <property type="match status" value="1"/>
</dbReference>
<dbReference type="KEGG" id="dbc:MFMK1_000300"/>
<evidence type="ECO:0000313" key="3">
    <source>
        <dbReference type="Proteomes" id="UP001329915"/>
    </source>
</evidence>
<evidence type="ECO:0000313" key="2">
    <source>
        <dbReference type="EMBL" id="WRO20525.1"/>
    </source>
</evidence>
<accession>A0AAU0UK32</accession>
<dbReference type="EMBL" id="CP121694">
    <property type="protein sequence ID" value="WRO20525.1"/>
    <property type="molecule type" value="Genomic_DNA"/>
</dbReference>
<feature type="transmembrane region" description="Helical" evidence="1">
    <location>
        <begin position="63"/>
        <end position="85"/>
    </location>
</feature>
<sequence length="91" mass="10312">MDIQFLFMIAVVAIVLLVIFFIFYFLAKPLRWLFKLLYNSLIGLLLLWILNTAGQIIDFQVPINLLTVVIVGFLGIPGLIVVVLFKLMLGS</sequence>
<keyword evidence="1" id="KW-1133">Transmembrane helix</keyword>
<keyword evidence="3" id="KW-1185">Reference proteome</keyword>
<dbReference type="Proteomes" id="UP001329915">
    <property type="component" value="Chromosome"/>
</dbReference>
<organism evidence="2 3">
    <name type="scientific">Metallumcola ferriviriculae</name>
    <dbReference type="NCBI Taxonomy" id="3039180"/>
    <lineage>
        <taxon>Bacteria</taxon>
        <taxon>Bacillati</taxon>
        <taxon>Bacillota</taxon>
        <taxon>Clostridia</taxon>
        <taxon>Neomoorellales</taxon>
        <taxon>Desulfitibacteraceae</taxon>
        <taxon>Metallumcola</taxon>
    </lineage>
</organism>
<feature type="transmembrane region" description="Helical" evidence="1">
    <location>
        <begin position="6"/>
        <end position="27"/>
    </location>
</feature>
<keyword evidence="1" id="KW-0812">Transmembrane</keyword>
<feature type="transmembrane region" description="Helical" evidence="1">
    <location>
        <begin position="36"/>
        <end position="57"/>
    </location>
</feature>
<dbReference type="InterPro" id="IPR010001">
    <property type="entry name" value="BofA"/>
</dbReference>
<keyword evidence="1" id="KW-0472">Membrane</keyword>